<comment type="caution">
    <text evidence="1">The sequence shown here is derived from an EMBL/GenBank/DDBJ whole genome shotgun (WGS) entry which is preliminary data.</text>
</comment>
<keyword evidence="2" id="KW-1185">Reference proteome</keyword>
<protein>
    <submittedName>
        <fullName evidence="1">Uncharacterized protein</fullName>
    </submittedName>
</protein>
<dbReference type="eggNOG" id="COG3563">
    <property type="taxonomic scope" value="Bacteria"/>
</dbReference>
<dbReference type="AlphaFoldDB" id="D0IC21"/>
<evidence type="ECO:0000313" key="1">
    <source>
        <dbReference type="EMBL" id="EEY71439.1"/>
    </source>
</evidence>
<organism evidence="1 2">
    <name type="scientific">Grimontia hollisae CIP 101886</name>
    <dbReference type="NCBI Taxonomy" id="675812"/>
    <lineage>
        <taxon>Bacteria</taxon>
        <taxon>Pseudomonadati</taxon>
        <taxon>Pseudomonadota</taxon>
        <taxon>Gammaproteobacteria</taxon>
        <taxon>Vibrionales</taxon>
        <taxon>Vibrionaceae</taxon>
        <taxon>Grimontia</taxon>
    </lineage>
</organism>
<sequence length="578" mass="67937">MKYFHLLKKFNLKKIFIRFNVIEFNNDIILDKSINLFQPIRVFLSLFSIQQAKKYYLTSDYFSYSKVINQYRDVFYSLGLVKPLLRAALLSGDNKNARILMIYSIVADPRCCSFYMFLRLVKEHRIDVNDFVDELSRILSFDEIKLFELYYYKIVDSEYEYSNVIDIIYSNFISMNYDLNVNLYESSKREFFNLPTHCVDIVLKSFILSNKETKLGLINEIVFKRASSKLKTEFFLSLEMVREGMSEKKNRYMAEFLGRKYSNNFVNSVLNIDKEKQLLIINSWGPGDDIRFCTIIPILQELGFHKITFTCDPRLFNLFNRLYPDVSFIPSIRDKVVTYQNIIHFNKLKHIKLHHILDNNVGYLIDGVEQFTLITSLLPILNFSKPTKIDKLRILNGYLPSKELSSFIDDLKLSNGLLVGVSWRSMYNDGVRGIDTFDIKLIDKIFKDTNDVKVISLQYDLCESDIKYYHKSNHKKLFIPPINQKDDFLAVLYLMNQLDLILAPGTTVLEIAGLSTTDTIGMLVDPLQKYRVNKYKDIWFDNLRYLMKPGTCSMEELVNIVKKEVTRIEHDTKNKYKL</sequence>
<dbReference type="EMBL" id="ADAQ01000013">
    <property type="protein sequence ID" value="EEY71439.1"/>
    <property type="molecule type" value="Genomic_DNA"/>
</dbReference>
<evidence type="ECO:0000313" key="2">
    <source>
        <dbReference type="Proteomes" id="UP000003604"/>
    </source>
</evidence>
<dbReference type="Proteomes" id="UP000003604">
    <property type="component" value="Unassembled WGS sequence"/>
</dbReference>
<reference evidence="1 2" key="1">
    <citation type="submission" date="2009-10" db="EMBL/GenBank/DDBJ databases">
        <authorList>
            <consortium name="Los Alamos National Laboratory (LANL)"/>
            <consortium name="National Microbial Pathogen Data Resource (NMPDR)"/>
            <person name="Saunders E.H."/>
            <person name="Munk A.C."/>
            <person name="Tapia R."/>
            <person name="Green L."/>
            <person name="Rogers Y."/>
            <person name="Detter J.C."/>
            <person name="Bruce D."/>
            <person name="Brettin T.S."/>
            <person name="Colwell R.R."/>
            <person name="Huq A."/>
            <person name="Grim C.J."/>
            <person name="Hasan N.A."/>
            <person name="Bartels D."/>
            <person name="Vonstein V."/>
        </authorList>
    </citation>
    <scope>NUCLEOTIDE SEQUENCE [LARGE SCALE GENOMIC DNA]</scope>
    <source>
        <strain evidence="1 2">CIP 101886</strain>
    </source>
</reference>
<proteinExistence type="predicted"/>
<accession>D0IC21</accession>
<name>D0IC21_GRIHO</name>
<gene>
    <name evidence="1" type="ORF">VHA_003300</name>
</gene>